<organism evidence="2 3">
    <name type="scientific">Anaerotruncus colihominis</name>
    <dbReference type="NCBI Taxonomy" id="169435"/>
    <lineage>
        <taxon>Bacteria</taxon>
        <taxon>Bacillati</taxon>
        <taxon>Bacillota</taxon>
        <taxon>Clostridia</taxon>
        <taxon>Eubacteriales</taxon>
        <taxon>Oscillospiraceae</taxon>
        <taxon>Anaerotruncus</taxon>
    </lineage>
</organism>
<name>A0A845ST72_9FIRM</name>
<dbReference type="EMBL" id="VIQT01000009">
    <property type="protein sequence ID" value="NDO38985.1"/>
    <property type="molecule type" value="Genomic_DNA"/>
</dbReference>
<dbReference type="NCBIfam" id="NF041506">
    <property type="entry name" value="VapD"/>
    <property type="match status" value="1"/>
</dbReference>
<dbReference type="Gene3D" id="3.30.70.240">
    <property type="match status" value="1"/>
</dbReference>
<dbReference type="InterPro" id="IPR048135">
    <property type="entry name" value="VapD-like"/>
</dbReference>
<dbReference type="AlphaFoldDB" id="A0A845ST72"/>
<evidence type="ECO:0000313" key="3">
    <source>
        <dbReference type="Proteomes" id="UP000462501"/>
    </source>
</evidence>
<evidence type="ECO:0000256" key="1">
    <source>
        <dbReference type="SAM" id="MobiDB-lite"/>
    </source>
</evidence>
<feature type="compositionally biased region" description="Basic residues" evidence="1">
    <location>
        <begin position="139"/>
        <end position="152"/>
    </location>
</feature>
<proteinExistence type="predicted"/>
<feature type="region of interest" description="Disordered" evidence="1">
    <location>
        <begin position="126"/>
        <end position="152"/>
    </location>
</feature>
<gene>
    <name evidence="2" type="ORF">FMM72_06900</name>
</gene>
<comment type="caution">
    <text evidence="2">The sequence shown here is derived from an EMBL/GenBank/DDBJ whole genome shotgun (WGS) entry which is preliminary data.</text>
</comment>
<accession>A0A845ST72</accession>
<evidence type="ECO:0000313" key="2">
    <source>
        <dbReference type="EMBL" id="NDO38985.1"/>
    </source>
</evidence>
<protein>
    <submittedName>
        <fullName evidence="2">Uncharacterized protein</fullName>
    </submittedName>
</protein>
<reference evidence="2 3" key="1">
    <citation type="submission" date="2019-06" db="EMBL/GenBank/DDBJ databases">
        <title>Draft genome sequences of 15 bacterial species constituting the stable defined intestinal microbiota of the GM15 gnotobiotic mouse model.</title>
        <authorList>
            <person name="Elie C."/>
            <person name="Mathieu A."/>
            <person name="Saliou A."/>
            <person name="Darnaud M."/>
            <person name="Leulier F."/>
            <person name="Tamellini A."/>
        </authorList>
    </citation>
    <scope>NUCLEOTIDE SEQUENCE [LARGE SCALE GENOMIC DNA]</scope>
    <source>
        <strain evidence="2 3">JM4-15</strain>
    </source>
</reference>
<sequence>MRTARRTYSPRPERHGVLCNMGMSRKEITFDLSQEALRQHYPRKETGRDPQFFKRAYKDIQRFMETNGFERRQYSVYVSTEKLTALDVALLTQKMAEQLPWLRHCVREITATNIGARHSLLGLLRDHTPPTELLPPPVRRGRQKNRKAMQER</sequence>
<dbReference type="Proteomes" id="UP000462501">
    <property type="component" value="Unassembled WGS sequence"/>
</dbReference>